<reference evidence="1 2" key="1">
    <citation type="submission" date="2015-01" db="EMBL/GenBank/DDBJ databases">
        <title>Evolution of Trichinella species and genotypes.</title>
        <authorList>
            <person name="Korhonen P.K."/>
            <person name="Edoardo P."/>
            <person name="Giuseppe L.R."/>
            <person name="Gasser R.B."/>
        </authorList>
    </citation>
    <scope>NUCLEOTIDE SEQUENCE [LARGE SCALE GENOMIC DNA]</scope>
    <source>
        <strain evidence="1">ISS417</strain>
    </source>
</reference>
<keyword evidence="2" id="KW-1185">Reference proteome</keyword>
<accession>A0A0V0TDI7</accession>
<dbReference type="AlphaFoldDB" id="A0A0V0TDI7"/>
<sequence length="59" mass="7111">MNYVEKKLTLKFMNNCFQRQKRANCEMIEWMDQFLVVKAILIQRENTQLTNCPQLQLSS</sequence>
<evidence type="ECO:0000313" key="2">
    <source>
        <dbReference type="Proteomes" id="UP000055048"/>
    </source>
</evidence>
<protein>
    <submittedName>
        <fullName evidence="1">Uncharacterized protein</fullName>
    </submittedName>
</protein>
<comment type="caution">
    <text evidence="1">The sequence shown here is derived from an EMBL/GenBank/DDBJ whole genome shotgun (WGS) entry which is preliminary data.</text>
</comment>
<proteinExistence type="predicted"/>
<dbReference type="EMBL" id="JYDJ01000330">
    <property type="protein sequence ID" value="KRX37025.1"/>
    <property type="molecule type" value="Genomic_DNA"/>
</dbReference>
<organism evidence="1 2">
    <name type="scientific">Trichinella murrelli</name>
    <dbReference type="NCBI Taxonomy" id="144512"/>
    <lineage>
        <taxon>Eukaryota</taxon>
        <taxon>Metazoa</taxon>
        <taxon>Ecdysozoa</taxon>
        <taxon>Nematoda</taxon>
        <taxon>Enoplea</taxon>
        <taxon>Dorylaimia</taxon>
        <taxon>Trichinellida</taxon>
        <taxon>Trichinellidae</taxon>
        <taxon>Trichinella</taxon>
    </lineage>
</organism>
<evidence type="ECO:0000313" key="1">
    <source>
        <dbReference type="EMBL" id="KRX37025.1"/>
    </source>
</evidence>
<gene>
    <name evidence="1" type="ORF">T05_1087</name>
</gene>
<name>A0A0V0TDI7_9BILA</name>
<dbReference type="Proteomes" id="UP000055048">
    <property type="component" value="Unassembled WGS sequence"/>
</dbReference>